<sequence length="258" mass="28167">MWRPKSVCFFHHARQCRLRRTHTQVGKLPRIFCIHAMQSSVTATKAAFEADFPKAKIFNLLDDSLAVDVEVTGLDAAMHSRFLALSQYAAFSKADAILFTCSAFGSAIEAAQRQLHASIPVLKPNEGLQQEVVERGGRIGVLSMFAPTLPSICREIDAMATVNARPLTLESLYVADALSMLQHGQKRECAHAIASSAVQLCHKHPDIETLALAMFSMAFAQDAVEAALTETFPSRRIAVLTSPRSAVSSLKKVLMDAN</sequence>
<accession>A0A7S4ET99</accession>
<evidence type="ECO:0008006" key="2">
    <source>
        <dbReference type="Google" id="ProtNLM"/>
    </source>
</evidence>
<protein>
    <recommendedName>
        <fullName evidence="2">Asp/Glu/hydantoin racemase</fullName>
    </recommendedName>
</protein>
<dbReference type="EMBL" id="HBIZ01004694">
    <property type="protein sequence ID" value="CAE0750052.1"/>
    <property type="molecule type" value="Transcribed_RNA"/>
</dbReference>
<evidence type="ECO:0000313" key="1">
    <source>
        <dbReference type="EMBL" id="CAE0750052.1"/>
    </source>
</evidence>
<organism evidence="1">
    <name type="scientific">Chrysotila carterae</name>
    <name type="common">Marine alga</name>
    <name type="synonym">Syracosphaera carterae</name>
    <dbReference type="NCBI Taxonomy" id="13221"/>
    <lineage>
        <taxon>Eukaryota</taxon>
        <taxon>Haptista</taxon>
        <taxon>Haptophyta</taxon>
        <taxon>Prymnesiophyceae</taxon>
        <taxon>Isochrysidales</taxon>
        <taxon>Isochrysidaceae</taxon>
        <taxon>Chrysotila</taxon>
    </lineage>
</organism>
<name>A0A7S4ET99_CHRCT</name>
<gene>
    <name evidence="1" type="ORF">PCAR00345_LOCUS2637</name>
</gene>
<dbReference type="AlphaFoldDB" id="A0A7S4ET99"/>
<proteinExistence type="predicted"/>
<reference evidence="1" key="1">
    <citation type="submission" date="2021-01" db="EMBL/GenBank/DDBJ databases">
        <authorList>
            <person name="Corre E."/>
            <person name="Pelletier E."/>
            <person name="Niang G."/>
            <person name="Scheremetjew M."/>
            <person name="Finn R."/>
            <person name="Kale V."/>
            <person name="Holt S."/>
            <person name="Cochrane G."/>
            <person name="Meng A."/>
            <person name="Brown T."/>
            <person name="Cohen L."/>
        </authorList>
    </citation>
    <scope>NUCLEOTIDE SEQUENCE</scope>
    <source>
        <strain evidence="1">CCMP645</strain>
    </source>
</reference>